<dbReference type="InterPro" id="IPR006683">
    <property type="entry name" value="Thioestr_dom"/>
</dbReference>
<sequence length="468" mass="53445">MLKLLRRRFHQSGYRKVAEGQSMPSAIGRLRESPVNHRTPFLVALRARQKFLNDWFQTHPSQPPPSRISFAYNDVVTREVADRTPNDSFTSIILPFKDDQWFLDSYISSYGRLRIGQLFQDLDLLSGVIANKHCSPAQPVIVTASVDRILMLKRLDDVSHHNVVLWGSVTWTGRSSMEITIHAATTARENQAKPPTREEVENDETFLVANFTFVARDPDTNKAFPINRLVPQTDVDHQQFVLAEKYNLRKKSEAQRTALVKSPPTAEESRIIHELWMQNVEFSNNPEKRPETTVPMDKTQVQSANFMQPQYRNRHSYMVFGGYMMRQAFELAFACAAAFSHSQPRFVSLDTVTFKSPVPVGSVLYLDASVVYTERTRRAISDVDSAPQVCEGMLIQVRVASTVQDLGHDGTKNAGEFYFSYFVHGSSRTVLPQSYDDMMKYIEGRRRSIDITQYIHDMHDPDAVEATE</sequence>
<accession>A0A2T0FQ14</accession>
<dbReference type="AlphaFoldDB" id="A0A2T0FQ14"/>
<dbReference type="FunFam" id="3.10.129.10:FF:000032">
    <property type="entry name" value="Acyl-CoA thioester hydrolase"/>
    <property type="match status" value="1"/>
</dbReference>
<comment type="similarity">
    <text evidence="1">Belongs to the acyl coenzyme A hydrolase family.</text>
</comment>
<dbReference type="GO" id="GO:0047617">
    <property type="term" value="F:fatty acyl-CoA hydrolase activity"/>
    <property type="evidence" value="ECO:0007669"/>
    <property type="project" value="TreeGrafter"/>
</dbReference>
<dbReference type="SUPFAM" id="SSF54637">
    <property type="entry name" value="Thioesterase/thiol ester dehydrase-isomerase"/>
    <property type="match status" value="2"/>
</dbReference>
<dbReference type="CDD" id="cd03442">
    <property type="entry name" value="BFIT_BACH"/>
    <property type="match status" value="2"/>
</dbReference>
<protein>
    <submittedName>
        <fullName evidence="6">Acyl-coenzyme A thioesterase 9, mitochondrial</fullName>
    </submittedName>
</protein>
<dbReference type="EMBL" id="NDIQ01000022">
    <property type="protein sequence ID" value="PRT57071.1"/>
    <property type="molecule type" value="Genomic_DNA"/>
</dbReference>
<evidence type="ECO:0000256" key="3">
    <source>
        <dbReference type="ARBA" id="ARBA00022801"/>
    </source>
</evidence>
<keyword evidence="7" id="KW-1185">Reference proteome</keyword>
<evidence type="ECO:0000313" key="7">
    <source>
        <dbReference type="Proteomes" id="UP000238350"/>
    </source>
</evidence>
<keyword evidence="2" id="KW-0677">Repeat</keyword>
<dbReference type="STRING" id="45607.A0A2T0FQ14"/>
<keyword evidence="3" id="KW-0378">Hydrolase</keyword>
<feature type="domain" description="HotDog ACOT-type" evidence="5">
    <location>
        <begin position="297"/>
        <end position="427"/>
    </location>
</feature>
<gene>
    <name evidence="6" type="ORF">B9G98_04691</name>
</gene>
<evidence type="ECO:0000256" key="4">
    <source>
        <dbReference type="ARBA" id="ARBA00022946"/>
    </source>
</evidence>
<evidence type="ECO:0000256" key="2">
    <source>
        <dbReference type="ARBA" id="ARBA00022737"/>
    </source>
</evidence>
<dbReference type="Pfam" id="PF03061">
    <property type="entry name" value="4HBT"/>
    <property type="match status" value="1"/>
</dbReference>
<evidence type="ECO:0000259" key="5">
    <source>
        <dbReference type="PROSITE" id="PS51770"/>
    </source>
</evidence>
<dbReference type="PANTHER" id="PTHR12655:SF0">
    <property type="entry name" value="ACYL-COENZYME A THIOESTERASE 9, MITOCHONDRIAL"/>
    <property type="match status" value="1"/>
</dbReference>
<evidence type="ECO:0000256" key="1">
    <source>
        <dbReference type="ARBA" id="ARBA00010458"/>
    </source>
</evidence>
<dbReference type="InterPro" id="IPR033120">
    <property type="entry name" value="HOTDOG_ACOT"/>
</dbReference>
<dbReference type="InterPro" id="IPR029069">
    <property type="entry name" value="HotDog_dom_sf"/>
</dbReference>
<reference evidence="6 7" key="1">
    <citation type="submission" date="2017-04" db="EMBL/GenBank/DDBJ databases">
        <title>Genome sequencing of [Candida] sorbophila.</title>
        <authorList>
            <person name="Ahn J.O."/>
        </authorList>
    </citation>
    <scope>NUCLEOTIDE SEQUENCE [LARGE SCALE GENOMIC DNA]</scope>
    <source>
        <strain evidence="6 7">DS02</strain>
    </source>
</reference>
<dbReference type="GO" id="GO:0005739">
    <property type="term" value="C:mitochondrion"/>
    <property type="evidence" value="ECO:0007669"/>
    <property type="project" value="TreeGrafter"/>
</dbReference>
<dbReference type="GO" id="GO:0006637">
    <property type="term" value="P:acyl-CoA metabolic process"/>
    <property type="evidence" value="ECO:0007669"/>
    <property type="project" value="TreeGrafter"/>
</dbReference>
<dbReference type="PROSITE" id="PS51770">
    <property type="entry name" value="HOTDOG_ACOT"/>
    <property type="match status" value="2"/>
</dbReference>
<dbReference type="Proteomes" id="UP000238350">
    <property type="component" value="Unassembled WGS sequence"/>
</dbReference>
<keyword evidence="4" id="KW-0809">Transit peptide</keyword>
<proteinExistence type="inferred from homology"/>
<dbReference type="GeneID" id="36518439"/>
<name>A0A2T0FQ14_9ASCO</name>
<feature type="domain" description="HotDog ACOT-type" evidence="5">
    <location>
        <begin position="85"/>
        <end position="219"/>
    </location>
</feature>
<dbReference type="RefSeq" id="XP_024667016.1">
    <property type="nucleotide sequence ID" value="XM_024811248.1"/>
</dbReference>
<dbReference type="Gene3D" id="3.10.129.10">
    <property type="entry name" value="Hotdog Thioesterase"/>
    <property type="match status" value="2"/>
</dbReference>
<dbReference type="OrthoDB" id="331699at2759"/>
<organism evidence="6 7">
    <name type="scientific">Wickerhamiella sorbophila</name>
    <dbReference type="NCBI Taxonomy" id="45607"/>
    <lineage>
        <taxon>Eukaryota</taxon>
        <taxon>Fungi</taxon>
        <taxon>Dikarya</taxon>
        <taxon>Ascomycota</taxon>
        <taxon>Saccharomycotina</taxon>
        <taxon>Dipodascomycetes</taxon>
        <taxon>Dipodascales</taxon>
        <taxon>Trichomonascaceae</taxon>
        <taxon>Wickerhamiella</taxon>
    </lineage>
</organism>
<comment type="caution">
    <text evidence="6">The sequence shown here is derived from an EMBL/GenBank/DDBJ whole genome shotgun (WGS) entry which is preliminary data.</text>
</comment>
<evidence type="ECO:0000313" key="6">
    <source>
        <dbReference type="EMBL" id="PRT57071.1"/>
    </source>
</evidence>
<dbReference type="PANTHER" id="PTHR12655">
    <property type="entry name" value="ACYL-COA THIOESTERASE"/>
    <property type="match status" value="1"/>
</dbReference>